<evidence type="ECO:0000313" key="2">
    <source>
        <dbReference type="EMBL" id="TNN75491.1"/>
    </source>
</evidence>
<dbReference type="EMBL" id="SRLO01000103">
    <property type="protein sequence ID" value="TNN75491.1"/>
    <property type="molecule type" value="Genomic_DNA"/>
</dbReference>
<feature type="region of interest" description="Disordered" evidence="1">
    <location>
        <begin position="20"/>
        <end position="53"/>
    </location>
</feature>
<proteinExistence type="predicted"/>
<evidence type="ECO:0000313" key="3">
    <source>
        <dbReference type="Proteomes" id="UP000314294"/>
    </source>
</evidence>
<accession>A0A4Z2ICP3</accession>
<sequence length="85" mass="9500">METAIEWRRKLKRNAAAQGYLQARNKNGQRGFTHKQEESFSSNYERHNLPGPHSIPVTPACTLKKCPFNHSSKSVPDPPAADPAT</sequence>
<protein>
    <submittedName>
        <fullName evidence="2">Uncharacterized protein</fullName>
    </submittedName>
</protein>
<name>A0A4Z2ICP3_9TELE</name>
<feature type="compositionally biased region" description="Basic and acidic residues" evidence="1">
    <location>
        <begin position="34"/>
        <end position="48"/>
    </location>
</feature>
<organism evidence="2 3">
    <name type="scientific">Liparis tanakae</name>
    <name type="common">Tanaka's snailfish</name>
    <dbReference type="NCBI Taxonomy" id="230148"/>
    <lineage>
        <taxon>Eukaryota</taxon>
        <taxon>Metazoa</taxon>
        <taxon>Chordata</taxon>
        <taxon>Craniata</taxon>
        <taxon>Vertebrata</taxon>
        <taxon>Euteleostomi</taxon>
        <taxon>Actinopterygii</taxon>
        <taxon>Neopterygii</taxon>
        <taxon>Teleostei</taxon>
        <taxon>Neoteleostei</taxon>
        <taxon>Acanthomorphata</taxon>
        <taxon>Eupercaria</taxon>
        <taxon>Perciformes</taxon>
        <taxon>Cottioidei</taxon>
        <taxon>Cottales</taxon>
        <taxon>Liparidae</taxon>
        <taxon>Liparis</taxon>
    </lineage>
</organism>
<comment type="caution">
    <text evidence="2">The sequence shown here is derived from an EMBL/GenBank/DDBJ whole genome shotgun (WGS) entry which is preliminary data.</text>
</comment>
<gene>
    <name evidence="2" type="ORF">EYF80_014303</name>
</gene>
<reference evidence="2 3" key="1">
    <citation type="submission" date="2019-03" db="EMBL/GenBank/DDBJ databases">
        <title>First draft genome of Liparis tanakae, snailfish: a comprehensive survey of snailfish specific genes.</title>
        <authorList>
            <person name="Kim W."/>
            <person name="Song I."/>
            <person name="Jeong J.-H."/>
            <person name="Kim D."/>
            <person name="Kim S."/>
            <person name="Ryu S."/>
            <person name="Song J.Y."/>
            <person name="Lee S.K."/>
        </authorList>
    </citation>
    <scope>NUCLEOTIDE SEQUENCE [LARGE SCALE GENOMIC DNA]</scope>
    <source>
        <tissue evidence="2">Muscle</tissue>
    </source>
</reference>
<dbReference type="AlphaFoldDB" id="A0A4Z2ICP3"/>
<dbReference type="Proteomes" id="UP000314294">
    <property type="component" value="Unassembled WGS sequence"/>
</dbReference>
<keyword evidence="3" id="KW-1185">Reference proteome</keyword>
<evidence type="ECO:0000256" key="1">
    <source>
        <dbReference type="SAM" id="MobiDB-lite"/>
    </source>
</evidence>